<organism evidence="2 3">
    <name type="scientific">Vibrio aerogenes CECT 7868</name>
    <dbReference type="NCBI Taxonomy" id="1216006"/>
    <lineage>
        <taxon>Bacteria</taxon>
        <taxon>Pseudomonadati</taxon>
        <taxon>Pseudomonadota</taxon>
        <taxon>Gammaproteobacteria</taxon>
        <taxon>Vibrionales</taxon>
        <taxon>Vibrionaceae</taxon>
        <taxon>Vibrio</taxon>
    </lineage>
</organism>
<accession>A0A1M5V5M5</accession>
<proteinExistence type="predicted"/>
<dbReference type="InterPro" id="IPR011257">
    <property type="entry name" value="DNA_glycosylase"/>
</dbReference>
<dbReference type="Pfam" id="PF03352">
    <property type="entry name" value="Adenine_glyco"/>
    <property type="match status" value="1"/>
</dbReference>
<dbReference type="SUPFAM" id="SSF48150">
    <property type="entry name" value="DNA-glycosylase"/>
    <property type="match status" value="1"/>
</dbReference>
<gene>
    <name evidence="2" type="primary">tag</name>
    <name evidence="2" type="ORF">VA7868_00274</name>
</gene>
<dbReference type="Gene3D" id="1.10.340.30">
    <property type="entry name" value="Hypothetical protein, domain 2"/>
    <property type="match status" value="1"/>
</dbReference>
<dbReference type="GO" id="GO:0046872">
    <property type="term" value="F:metal ion binding"/>
    <property type="evidence" value="ECO:0007669"/>
    <property type="project" value="UniProtKB-KW"/>
</dbReference>
<keyword evidence="1" id="KW-0862">Zinc</keyword>
<name>A0A1M5V5M5_9VIBR</name>
<dbReference type="STRING" id="1216006.VA7868_00274"/>
<dbReference type="PANTHER" id="PTHR30037:SF4">
    <property type="entry name" value="DNA-3-METHYLADENINE GLYCOSYLASE I"/>
    <property type="match status" value="1"/>
</dbReference>
<evidence type="ECO:0000256" key="1">
    <source>
        <dbReference type="PIRSR" id="PIRSR605019-1"/>
    </source>
</evidence>
<feature type="binding site" evidence="1">
    <location>
        <position position="186"/>
    </location>
    <ligand>
        <name>Zn(2+)</name>
        <dbReference type="ChEBI" id="CHEBI:29105"/>
    </ligand>
</feature>
<keyword evidence="2" id="KW-0378">Hydrolase</keyword>
<dbReference type="InterPro" id="IPR005019">
    <property type="entry name" value="Adenine_glyco"/>
</dbReference>
<evidence type="ECO:0000313" key="3">
    <source>
        <dbReference type="Proteomes" id="UP000184608"/>
    </source>
</evidence>
<protein>
    <submittedName>
        <fullName evidence="2">DNA-3-methyladenine glycosylase 1</fullName>
        <ecNumber evidence="2">3.2.2.20</ecNumber>
    </submittedName>
</protein>
<feature type="binding site" evidence="1">
    <location>
        <position position="28"/>
    </location>
    <ligand>
        <name>Zn(2+)</name>
        <dbReference type="ChEBI" id="CHEBI:29105"/>
    </ligand>
</feature>
<dbReference type="GO" id="GO:0006284">
    <property type="term" value="P:base-excision repair"/>
    <property type="evidence" value="ECO:0007669"/>
    <property type="project" value="InterPro"/>
</dbReference>
<dbReference type="EC" id="3.2.2.20" evidence="2"/>
<feature type="binding site" evidence="1">
    <location>
        <position position="15"/>
    </location>
    <ligand>
        <name>Zn(2+)</name>
        <dbReference type="ChEBI" id="CHEBI:29105"/>
    </ligand>
</feature>
<keyword evidence="2" id="KW-0326">Glycosidase</keyword>
<reference evidence="2 3" key="1">
    <citation type="submission" date="2016-11" db="EMBL/GenBank/DDBJ databases">
        <authorList>
            <person name="Jaros S."/>
            <person name="Januszkiewicz K."/>
            <person name="Wedrychowicz H."/>
        </authorList>
    </citation>
    <scope>NUCLEOTIDE SEQUENCE [LARGE SCALE GENOMIC DNA]</scope>
    <source>
        <strain evidence="2 3">CECT 7868</strain>
    </source>
</reference>
<dbReference type="Proteomes" id="UP000184608">
    <property type="component" value="Unassembled WGS sequence"/>
</dbReference>
<dbReference type="OrthoDB" id="9807664at2"/>
<dbReference type="RefSeq" id="WP_073602064.1">
    <property type="nucleotide sequence ID" value="NZ_FQXZ01000005.1"/>
</dbReference>
<dbReference type="PANTHER" id="PTHR30037">
    <property type="entry name" value="DNA-3-METHYLADENINE GLYCOSYLASE 1"/>
    <property type="match status" value="1"/>
</dbReference>
<sequence length="203" mass="23243">MDSILYTGPDGASRCRWCGATEAFLDYHDKEWGFPVADDQRLFEKLCLESFQSGLSWRTILAKRENFRQAFHQFDIQRVAEFTAEDVERLLQNEGIIRHRGKIEAVMNNARCALKLIEQEGSLAAYFWRHEPDPATLPPPQTVSQSPLSADISKQLKKMGWKFVGPTTVYSFLQAMGMINDHEEGCVCREKVEQAKAVFKRPV</sequence>
<dbReference type="AlphaFoldDB" id="A0A1M5V5M5"/>
<keyword evidence="3" id="KW-1185">Reference proteome</keyword>
<evidence type="ECO:0000313" key="2">
    <source>
        <dbReference type="EMBL" id="SHH70458.1"/>
    </source>
</evidence>
<dbReference type="EMBL" id="FQXZ01000005">
    <property type="protein sequence ID" value="SHH70458.1"/>
    <property type="molecule type" value="Genomic_DNA"/>
</dbReference>
<feature type="binding site" evidence="1">
    <location>
        <position position="182"/>
    </location>
    <ligand>
        <name>Zn(2+)</name>
        <dbReference type="ChEBI" id="CHEBI:29105"/>
    </ligand>
</feature>
<dbReference type="GO" id="GO:0008725">
    <property type="term" value="F:DNA-3-methyladenine glycosylase activity"/>
    <property type="evidence" value="ECO:0007669"/>
    <property type="project" value="UniProtKB-EC"/>
</dbReference>
<dbReference type="InterPro" id="IPR052891">
    <property type="entry name" value="DNA-3mA_glycosylase"/>
</dbReference>
<keyword evidence="1" id="KW-0479">Metal-binding</keyword>